<dbReference type="PANTHER" id="PTHR11157">
    <property type="entry name" value="FATTY ACID ACYL TRANSFERASE-RELATED"/>
    <property type="match status" value="1"/>
</dbReference>
<sequence>MWEDVVELRWLEHYVPWRTAHLWVADHPEVPVLLSVAYLVGVFSIKHAMRDRPAFELKTPLLLWNVLLAVFSLFGSLATVPHIIRVVRQHGITYDMCTFDSESMNPWILLFGLSKIPELLDTFFIVLRKRPLIFLHYYHHVVTLLYCWHGLGLQAPNGGWFAAMNLVIHTLMYAYYAACAYGVRFGVATRQSITTLQILQMVLGIAIVVHNLVACNTLPTNYIFGLVMYVSYVVLFTKLYIDSYVKKANRRTKQPTTAADPTRKTKKAD</sequence>
<dbReference type="InterPro" id="IPR030457">
    <property type="entry name" value="ELO_CS"/>
</dbReference>
<dbReference type="GO" id="GO:0042761">
    <property type="term" value="P:very long-chain fatty acid biosynthetic process"/>
    <property type="evidence" value="ECO:0007669"/>
    <property type="project" value="TreeGrafter"/>
</dbReference>
<dbReference type="EC" id="2.3.1.-" evidence="10"/>
<dbReference type="STRING" id="1257118.L8GY00"/>
<proteinExistence type="inferred from homology"/>
<comment type="catalytic activity">
    <reaction evidence="10">
        <text>an acyl-CoA + malonyl-CoA + H(+) = a 3-oxoacyl-CoA + CO2 + CoA</text>
        <dbReference type="Rhea" id="RHEA:50252"/>
        <dbReference type="ChEBI" id="CHEBI:15378"/>
        <dbReference type="ChEBI" id="CHEBI:16526"/>
        <dbReference type="ChEBI" id="CHEBI:57287"/>
        <dbReference type="ChEBI" id="CHEBI:57384"/>
        <dbReference type="ChEBI" id="CHEBI:58342"/>
        <dbReference type="ChEBI" id="CHEBI:90726"/>
    </reaction>
    <physiologicalReaction direction="left-to-right" evidence="10">
        <dbReference type="Rhea" id="RHEA:50253"/>
    </physiologicalReaction>
</comment>
<evidence type="ECO:0000256" key="7">
    <source>
        <dbReference type="ARBA" id="ARBA00023098"/>
    </source>
</evidence>
<evidence type="ECO:0000256" key="10">
    <source>
        <dbReference type="RuleBase" id="RU361115"/>
    </source>
</evidence>
<organism evidence="11 12">
    <name type="scientific">Acanthamoeba castellanii (strain ATCC 30010 / Neff)</name>
    <dbReference type="NCBI Taxonomy" id="1257118"/>
    <lineage>
        <taxon>Eukaryota</taxon>
        <taxon>Amoebozoa</taxon>
        <taxon>Discosea</taxon>
        <taxon>Longamoebia</taxon>
        <taxon>Centramoebida</taxon>
        <taxon>Acanthamoebidae</taxon>
        <taxon>Acanthamoeba</taxon>
    </lineage>
</organism>
<keyword evidence="6 10" id="KW-1133">Transmembrane helix</keyword>
<name>L8GY00_ACACF</name>
<evidence type="ECO:0000256" key="3">
    <source>
        <dbReference type="ARBA" id="ARBA00022679"/>
    </source>
</evidence>
<dbReference type="PROSITE" id="PS01188">
    <property type="entry name" value="ELO"/>
    <property type="match status" value="1"/>
</dbReference>
<feature type="transmembrane region" description="Helical" evidence="10">
    <location>
        <begin position="134"/>
        <end position="153"/>
    </location>
</feature>
<dbReference type="VEuPathDB" id="AmoebaDB:ACA1_128530"/>
<evidence type="ECO:0000313" key="12">
    <source>
        <dbReference type="Proteomes" id="UP000011083"/>
    </source>
</evidence>
<dbReference type="Proteomes" id="UP000011083">
    <property type="component" value="Unassembled WGS sequence"/>
</dbReference>
<dbReference type="GO" id="GO:0034625">
    <property type="term" value="P:fatty acid elongation, monounsaturated fatty acid"/>
    <property type="evidence" value="ECO:0007669"/>
    <property type="project" value="TreeGrafter"/>
</dbReference>
<evidence type="ECO:0000256" key="1">
    <source>
        <dbReference type="ARBA" id="ARBA00004141"/>
    </source>
</evidence>
<evidence type="ECO:0000256" key="6">
    <source>
        <dbReference type="ARBA" id="ARBA00022989"/>
    </source>
</evidence>
<evidence type="ECO:0000256" key="8">
    <source>
        <dbReference type="ARBA" id="ARBA00023136"/>
    </source>
</evidence>
<feature type="transmembrane region" description="Helical" evidence="10">
    <location>
        <begin position="104"/>
        <end position="127"/>
    </location>
</feature>
<dbReference type="GO" id="GO:0005789">
    <property type="term" value="C:endoplasmic reticulum membrane"/>
    <property type="evidence" value="ECO:0007669"/>
    <property type="project" value="TreeGrafter"/>
</dbReference>
<dbReference type="GO" id="GO:0030148">
    <property type="term" value="P:sphingolipid biosynthetic process"/>
    <property type="evidence" value="ECO:0007669"/>
    <property type="project" value="TreeGrafter"/>
</dbReference>
<dbReference type="GO" id="GO:0009922">
    <property type="term" value="F:fatty acid elongase activity"/>
    <property type="evidence" value="ECO:0007669"/>
    <property type="project" value="InterPro"/>
</dbReference>
<dbReference type="Pfam" id="PF01151">
    <property type="entry name" value="ELO"/>
    <property type="match status" value="1"/>
</dbReference>
<dbReference type="AlphaFoldDB" id="L8GY00"/>
<keyword evidence="3 10" id="KW-0808">Transferase</keyword>
<keyword evidence="4 10" id="KW-0812">Transmembrane</keyword>
<feature type="transmembrane region" description="Helical" evidence="10">
    <location>
        <begin position="220"/>
        <end position="241"/>
    </location>
</feature>
<keyword evidence="12" id="KW-1185">Reference proteome</keyword>
<dbReference type="PANTHER" id="PTHR11157:SF17">
    <property type="entry name" value="ELONGATION OF VERY LONG CHAIN FATTY ACIDS PROTEIN 6"/>
    <property type="match status" value="1"/>
</dbReference>
<keyword evidence="7 10" id="KW-0443">Lipid metabolism</keyword>
<feature type="transmembrane region" description="Helical" evidence="10">
    <location>
        <begin position="159"/>
        <end position="183"/>
    </location>
</feature>
<dbReference type="GeneID" id="14917657"/>
<keyword evidence="2 10" id="KW-0444">Lipid biosynthesis</keyword>
<evidence type="ECO:0000256" key="2">
    <source>
        <dbReference type="ARBA" id="ARBA00022516"/>
    </source>
</evidence>
<comment type="similarity">
    <text evidence="10">Belongs to the ELO family.</text>
</comment>
<gene>
    <name evidence="11" type="ORF">ACA1_128530</name>
</gene>
<dbReference type="EMBL" id="KB007979">
    <property type="protein sequence ID" value="ELR16966.1"/>
    <property type="molecule type" value="Genomic_DNA"/>
</dbReference>
<dbReference type="GO" id="GO:0019367">
    <property type="term" value="P:fatty acid elongation, saturated fatty acid"/>
    <property type="evidence" value="ECO:0007669"/>
    <property type="project" value="TreeGrafter"/>
</dbReference>
<dbReference type="OMA" id="PISWVPI"/>
<feature type="transmembrane region" description="Helical" evidence="10">
    <location>
        <begin position="61"/>
        <end position="84"/>
    </location>
</feature>
<feature type="transmembrane region" description="Helical" evidence="10">
    <location>
        <begin position="30"/>
        <end position="49"/>
    </location>
</feature>
<dbReference type="InterPro" id="IPR002076">
    <property type="entry name" value="ELO_fam"/>
</dbReference>
<keyword evidence="9 10" id="KW-0275">Fatty acid biosynthesis</keyword>
<evidence type="ECO:0000256" key="9">
    <source>
        <dbReference type="ARBA" id="ARBA00023160"/>
    </source>
</evidence>
<dbReference type="OrthoDB" id="10259681at2759"/>
<evidence type="ECO:0000256" key="5">
    <source>
        <dbReference type="ARBA" id="ARBA00022832"/>
    </source>
</evidence>
<comment type="subcellular location">
    <subcellularLocation>
        <location evidence="1">Membrane</location>
        <topology evidence="1">Multi-pass membrane protein</topology>
    </subcellularLocation>
</comment>
<keyword evidence="5 10" id="KW-0276">Fatty acid metabolism</keyword>
<dbReference type="KEGG" id="acan:ACA1_128530"/>
<keyword evidence="8 10" id="KW-0472">Membrane</keyword>
<evidence type="ECO:0000313" key="11">
    <source>
        <dbReference type="EMBL" id="ELR16966.1"/>
    </source>
</evidence>
<accession>L8GY00</accession>
<reference evidence="11 12" key="1">
    <citation type="journal article" date="2013" name="Genome Biol.">
        <title>Genome of Acanthamoeba castellanii highlights extensive lateral gene transfer and early evolution of tyrosine kinase signaling.</title>
        <authorList>
            <person name="Clarke M."/>
            <person name="Lohan A.J."/>
            <person name="Liu B."/>
            <person name="Lagkouvardos I."/>
            <person name="Roy S."/>
            <person name="Zafar N."/>
            <person name="Bertelli C."/>
            <person name="Schilde C."/>
            <person name="Kianianmomeni A."/>
            <person name="Burglin T.R."/>
            <person name="Frech C."/>
            <person name="Turcotte B."/>
            <person name="Kopec K.O."/>
            <person name="Synnott J.M."/>
            <person name="Choo C."/>
            <person name="Paponov I."/>
            <person name="Finkler A."/>
            <person name="Soon Heng Tan C."/>
            <person name="Hutchins A.P."/>
            <person name="Weinmeier T."/>
            <person name="Rattei T."/>
            <person name="Chu J.S."/>
            <person name="Gimenez G."/>
            <person name="Irimia M."/>
            <person name="Rigden D.J."/>
            <person name="Fitzpatrick D.A."/>
            <person name="Lorenzo-Morales J."/>
            <person name="Bateman A."/>
            <person name="Chiu C.H."/>
            <person name="Tang P."/>
            <person name="Hegemann P."/>
            <person name="Fromm H."/>
            <person name="Raoult D."/>
            <person name="Greub G."/>
            <person name="Miranda-Saavedra D."/>
            <person name="Chen N."/>
            <person name="Nash P."/>
            <person name="Ginger M.L."/>
            <person name="Horn M."/>
            <person name="Schaap P."/>
            <person name="Caler L."/>
            <person name="Loftus B."/>
        </authorList>
    </citation>
    <scope>NUCLEOTIDE SEQUENCE [LARGE SCALE GENOMIC DNA]</scope>
    <source>
        <strain evidence="11 12">Neff</strain>
    </source>
</reference>
<feature type="transmembrane region" description="Helical" evidence="10">
    <location>
        <begin position="195"/>
        <end position="214"/>
    </location>
</feature>
<dbReference type="RefSeq" id="XP_004338979.1">
    <property type="nucleotide sequence ID" value="XM_004338931.1"/>
</dbReference>
<dbReference type="GO" id="GO:0034626">
    <property type="term" value="P:fatty acid elongation, polyunsaturated fatty acid"/>
    <property type="evidence" value="ECO:0007669"/>
    <property type="project" value="TreeGrafter"/>
</dbReference>
<evidence type="ECO:0000256" key="4">
    <source>
        <dbReference type="ARBA" id="ARBA00022692"/>
    </source>
</evidence>
<protein>
    <recommendedName>
        <fullName evidence="10">Elongation of fatty acids protein</fullName>
        <ecNumber evidence="10">2.3.1.-</ecNumber>
    </recommendedName>
</protein>